<proteinExistence type="predicted"/>
<keyword evidence="3" id="KW-1185">Reference proteome</keyword>
<name>A0ABT6NEA0_9FIRM</name>
<keyword evidence="2" id="KW-0067">ATP-binding</keyword>
<accession>A0ABT6NEA0</accession>
<keyword evidence="2" id="KW-0547">Nucleotide-binding</keyword>
<dbReference type="GO" id="GO:0004386">
    <property type="term" value="F:helicase activity"/>
    <property type="evidence" value="ECO:0007669"/>
    <property type="project" value="UniProtKB-KW"/>
</dbReference>
<feature type="domain" description="Helicase/UvrB N-terminal" evidence="1">
    <location>
        <begin position="11"/>
        <end position="40"/>
    </location>
</feature>
<gene>
    <name evidence="2" type="ORF">QE109_11275</name>
</gene>
<dbReference type="Proteomes" id="UP001158045">
    <property type="component" value="Unassembled WGS sequence"/>
</dbReference>
<evidence type="ECO:0000313" key="3">
    <source>
        <dbReference type="Proteomes" id="UP001158045"/>
    </source>
</evidence>
<evidence type="ECO:0000313" key="2">
    <source>
        <dbReference type="EMBL" id="MDH8678733.1"/>
    </source>
</evidence>
<sequence length="50" mass="5763">MEQLEIERCVHHVYRNLVVAATGTGKTMVAAFDFLRLYKEILKTRLLGKV</sequence>
<organism evidence="2 3">
    <name type="scientific">Fusibacter bizertensis</name>
    <dbReference type="NCBI Taxonomy" id="1488331"/>
    <lineage>
        <taxon>Bacteria</taxon>
        <taxon>Bacillati</taxon>
        <taxon>Bacillota</taxon>
        <taxon>Clostridia</taxon>
        <taxon>Eubacteriales</taxon>
        <taxon>Eubacteriales Family XII. Incertae Sedis</taxon>
        <taxon>Fusibacter</taxon>
    </lineage>
</organism>
<dbReference type="InterPro" id="IPR027417">
    <property type="entry name" value="P-loop_NTPase"/>
</dbReference>
<reference evidence="2 3" key="1">
    <citation type="submission" date="2023-04" db="EMBL/GenBank/DDBJ databases">
        <title>Fusibacter bizertensis strain WBS, isolated from littoral bottom sediments of the Arctic seas - biochemical and genomic analysis.</title>
        <authorList>
            <person name="Brioukhanov A.L."/>
        </authorList>
    </citation>
    <scope>NUCLEOTIDE SEQUENCE [LARGE SCALE GENOMIC DNA]</scope>
    <source>
        <strain evidence="2 3">WBS</strain>
    </source>
</reference>
<comment type="caution">
    <text evidence="2">The sequence shown here is derived from an EMBL/GenBank/DDBJ whole genome shotgun (WGS) entry which is preliminary data.</text>
</comment>
<dbReference type="InterPro" id="IPR006935">
    <property type="entry name" value="Helicase/UvrB_N"/>
</dbReference>
<dbReference type="Gene3D" id="3.40.50.300">
    <property type="entry name" value="P-loop containing nucleotide triphosphate hydrolases"/>
    <property type="match status" value="1"/>
</dbReference>
<keyword evidence="2" id="KW-0347">Helicase</keyword>
<dbReference type="Pfam" id="PF04851">
    <property type="entry name" value="ResIII"/>
    <property type="match status" value="1"/>
</dbReference>
<evidence type="ECO:0000259" key="1">
    <source>
        <dbReference type="Pfam" id="PF04851"/>
    </source>
</evidence>
<protein>
    <submittedName>
        <fullName evidence="2">DEAD/DEAH box helicase family protein</fullName>
    </submittedName>
</protein>
<keyword evidence="2" id="KW-0378">Hydrolase</keyword>
<dbReference type="EMBL" id="JARYZI010000007">
    <property type="protein sequence ID" value="MDH8678733.1"/>
    <property type="molecule type" value="Genomic_DNA"/>
</dbReference>